<proteinExistence type="predicted"/>
<dbReference type="Proteomes" id="UP000245390">
    <property type="component" value="Unassembled WGS sequence"/>
</dbReference>
<dbReference type="EMBL" id="QGGV01000012">
    <property type="protein sequence ID" value="PWK54071.1"/>
    <property type="molecule type" value="Genomic_DNA"/>
</dbReference>
<sequence>MRKATLIGVILLASACENQSLGIGATFDSHGARVRPSVSGTVGDVGIAVAPR</sequence>
<dbReference type="AlphaFoldDB" id="A0A316FZK1"/>
<dbReference type="RefSeq" id="WP_164721758.1">
    <property type="nucleotide sequence ID" value="NZ_CP034588.1"/>
</dbReference>
<evidence type="ECO:0000313" key="1">
    <source>
        <dbReference type="EMBL" id="PWK54071.1"/>
    </source>
</evidence>
<protein>
    <recommendedName>
        <fullName evidence="3">Lipoprotein</fullName>
    </recommendedName>
</protein>
<accession>A0A316FZK1</accession>
<reference evidence="1 2" key="1">
    <citation type="submission" date="2018-05" db="EMBL/GenBank/DDBJ databases">
        <title>Genomic Encyclopedia of Type Strains, Phase IV (KMG-IV): sequencing the most valuable type-strain genomes for metagenomic binning, comparative biology and taxonomic classification.</title>
        <authorList>
            <person name="Goeker M."/>
        </authorList>
    </citation>
    <scope>NUCLEOTIDE SEQUENCE [LARGE SCALE GENOMIC DNA]</scope>
    <source>
        <strain evidence="1 2">DSM 103371</strain>
    </source>
</reference>
<name>A0A316FZK1_9RHOB</name>
<keyword evidence="2" id="KW-1185">Reference proteome</keyword>
<evidence type="ECO:0000313" key="2">
    <source>
        <dbReference type="Proteomes" id="UP000245390"/>
    </source>
</evidence>
<organism evidence="1 2">
    <name type="scientific">Silicimonas algicola</name>
    <dbReference type="NCBI Taxonomy" id="1826607"/>
    <lineage>
        <taxon>Bacteria</taxon>
        <taxon>Pseudomonadati</taxon>
        <taxon>Pseudomonadota</taxon>
        <taxon>Alphaproteobacteria</taxon>
        <taxon>Rhodobacterales</taxon>
        <taxon>Paracoccaceae</taxon>
    </lineage>
</organism>
<gene>
    <name evidence="1" type="ORF">C8D95_11259</name>
</gene>
<comment type="caution">
    <text evidence="1">The sequence shown here is derived from an EMBL/GenBank/DDBJ whole genome shotgun (WGS) entry which is preliminary data.</text>
</comment>
<dbReference type="PROSITE" id="PS51257">
    <property type="entry name" value="PROKAR_LIPOPROTEIN"/>
    <property type="match status" value="1"/>
</dbReference>
<evidence type="ECO:0008006" key="3">
    <source>
        <dbReference type="Google" id="ProtNLM"/>
    </source>
</evidence>